<sequence length="110" mass="12886">MSYDFMFACDNCGRFGLKDGKVEYVRYMPYKPLEPVFSFVGEDCIYCPSCKWHSETASQKHERLYGESDRMEARLKAIEESLGIVKHEAWRAGVDAQRANSRIYRMRGHF</sequence>
<gene>
    <name evidence="1" type="ORF">S03H2_55864</name>
</gene>
<organism evidence="1">
    <name type="scientific">marine sediment metagenome</name>
    <dbReference type="NCBI Taxonomy" id="412755"/>
    <lineage>
        <taxon>unclassified sequences</taxon>
        <taxon>metagenomes</taxon>
        <taxon>ecological metagenomes</taxon>
    </lineage>
</organism>
<comment type="caution">
    <text evidence="1">The sequence shown here is derived from an EMBL/GenBank/DDBJ whole genome shotgun (WGS) entry which is preliminary data.</text>
</comment>
<accession>X1K061</accession>
<evidence type="ECO:0000313" key="1">
    <source>
        <dbReference type="EMBL" id="GAH83679.1"/>
    </source>
</evidence>
<proteinExistence type="predicted"/>
<dbReference type="EMBL" id="BARU01035719">
    <property type="protein sequence ID" value="GAH83679.1"/>
    <property type="molecule type" value="Genomic_DNA"/>
</dbReference>
<reference evidence="1" key="1">
    <citation type="journal article" date="2014" name="Front. Microbiol.">
        <title>High frequency of phylogenetically diverse reductive dehalogenase-homologous genes in deep subseafloor sedimentary metagenomes.</title>
        <authorList>
            <person name="Kawai M."/>
            <person name="Futagami T."/>
            <person name="Toyoda A."/>
            <person name="Takaki Y."/>
            <person name="Nishi S."/>
            <person name="Hori S."/>
            <person name="Arai W."/>
            <person name="Tsubouchi T."/>
            <person name="Morono Y."/>
            <person name="Uchiyama I."/>
            <person name="Ito T."/>
            <person name="Fujiyama A."/>
            <person name="Inagaki F."/>
            <person name="Takami H."/>
        </authorList>
    </citation>
    <scope>NUCLEOTIDE SEQUENCE</scope>
    <source>
        <strain evidence="1">Expedition CK06-06</strain>
    </source>
</reference>
<protein>
    <recommendedName>
        <fullName evidence="2">Zinc-ribbon 15 domain-containing protein</fullName>
    </recommendedName>
</protein>
<evidence type="ECO:0008006" key="2">
    <source>
        <dbReference type="Google" id="ProtNLM"/>
    </source>
</evidence>
<dbReference type="AlphaFoldDB" id="X1K061"/>
<name>X1K061_9ZZZZ</name>